<comment type="function">
    <text evidence="13">The light-harvesting complex (LHC) functions as a light receptor, it captures and delivers excitation energy to photosystems with which it is closely associated.</text>
</comment>
<accession>A0ABR2S2G0</accession>
<evidence type="ECO:0000256" key="7">
    <source>
        <dbReference type="ARBA" id="ARBA00022692"/>
    </source>
</evidence>
<keyword evidence="8 13" id="KW-0603">Photosystem I</keyword>
<dbReference type="Pfam" id="PF00504">
    <property type="entry name" value="Chloroa_b-bind"/>
    <property type="match status" value="1"/>
</dbReference>
<name>A0ABR2S2G0_9ROSI</name>
<evidence type="ECO:0000256" key="12">
    <source>
        <dbReference type="ARBA" id="ARBA00023136"/>
    </source>
</evidence>
<dbReference type="InterPro" id="IPR022796">
    <property type="entry name" value="Chloroa_b-bind"/>
</dbReference>
<keyword evidence="4 13" id="KW-0150">Chloroplast</keyword>
<dbReference type="InterPro" id="IPR001344">
    <property type="entry name" value="Chloro_AB-bd_pln"/>
</dbReference>
<keyword evidence="12 13" id="KW-0472">Membrane</keyword>
<comment type="caution">
    <text evidence="14">The sequence shown here is derived from an EMBL/GenBank/DDBJ whole genome shotgun (WGS) entry which is preliminary data.</text>
</comment>
<keyword evidence="13" id="KW-0604">Photosystem II</keyword>
<evidence type="ECO:0000256" key="5">
    <source>
        <dbReference type="ARBA" id="ARBA00022531"/>
    </source>
</evidence>
<dbReference type="PANTHER" id="PTHR21649">
    <property type="entry name" value="CHLOROPHYLL A/B BINDING PROTEIN"/>
    <property type="match status" value="1"/>
</dbReference>
<feature type="transmembrane region" description="Helical" evidence="13">
    <location>
        <begin position="85"/>
        <end position="109"/>
    </location>
</feature>
<evidence type="ECO:0000313" key="15">
    <source>
        <dbReference type="Proteomes" id="UP001396334"/>
    </source>
</evidence>
<keyword evidence="6 13" id="KW-0934">Plastid</keyword>
<evidence type="ECO:0000256" key="11">
    <source>
        <dbReference type="ARBA" id="ARBA00023078"/>
    </source>
</evidence>
<evidence type="ECO:0000256" key="1">
    <source>
        <dbReference type="ARBA" id="ARBA00004334"/>
    </source>
</evidence>
<comment type="similarity">
    <text evidence="2 13">Belongs to the light-harvesting chlorophyll a/b-binding (LHC) protein family.</text>
</comment>
<evidence type="ECO:0000256" key="10">
    <source>
        <dbReference type="ARBA" id="ARBA00022991"/>
    </source>
</evidence>
<keyword evidence="5 13" id="KW-0602">Photosynthesis</keyword>
<proteinExistence type="inferred from homology"/>
<dbReference type="Gene3D" id="1.10.3460.10">
    <property type="entry name" value="Chlorophyll a/b binding protein domain"/>
    <property type="match status" value="1"/>
</dbReference>
<evidence type="ECO:0000256" key="6">
    <source>
        <dbReference type="ARBA" id="ARBA00022640"/>
    </source>
</evidence>
<evidence type="ECO:0000256" key="9">
    <source>
        <dbReference type="ARBA" id="ARBA00022989"/>
    </source>
</evidence>
<evidence type="ECO:0000256" key="8">
    <source>
        <dbReference type="ARBA" id="ARBA00022836"/>
    </source>
</evidence>
<evidence type="ECO:0000256" key="13">
    <source>
        <dbReference type="RuleBase" id="RU363080"/>
    </source>
</evidence>
<keyword evidence="11 13" id="KW-0793">Thylakoid</keyword>
<evidence type="ECO:0000256" key="3">
    <source>
        <dbReference type="ARBA" id="ARBA00022494"/>
    </source>
</evidence>
<evidence type="ECO:0000256" key="2">
    <source>
        <dbReference type="ARBA" id="ARBA00007259"/>
    </source>
</evidence>
<evidence type="ECO:0000313" key="14">
    <source>
        <dbReference type="EMBL" id="KAK9019208.1"/>
    </source>
</evidence>
<dbReference type="Proteomes" id="UP001396334">
    <property type="component" value="Unassembled WGS sequence"/>
</dbReference>
<keyword evidence="10 13" id="KW-0157">Chromophore</keyword>
<protein>
    <recommendedName>
        <fullName evidence="13">Chlorophyll a-b binding protein, chloroplastic</fullName>
    </recommendedName>
</protein>
<keyword evidence="15" id="KW-1185">Reference proteome</keyword>
<reference evidence="14 15" key="1">
    <citation type="journal article" date="2024" name="G3 (Bethesda)">
        <title>Genome assembly of Hibiscus sabdariffa L. provides insights into metabolisms of medicinal natural products.</title>
        <authorList>
            <person name="Kim T."/>
        </authorList>
    </citation>
    <scope>NUCLEOTIDE SEQUENCE [LARGE SCALE GENOMIC DNA]</scope>
    <source>
        <strain evidence="14">TK-2024</strain>
        <tissue evidence="14">Old leaves</tissue>
    </source>
</reference>
<organism evidence="14 15">
    <name type="scientific">Hibiscus sabdariffa</name>
    <name type="common">roselle</name>
    <dbReference type="NCBI Taxonomy" id="183260"/>
    <lineage>
        <taxon>Eukaryota</taxon>
        <taxon>Viridiplantae</taxon>
        <taxon>Streptophyta</taxon>
        <taxon>Embryophyta</taxon>
        <taxon>Tracheophyta</taxon>
        <taxon>Spermatophyta</taxon>
        <taxon>Magnoliopsida</taxon>
        <taxon>eudicotyledons</taxon>
        <taxon>Gunneridae</taxon>
        <taxon>Pentapetalae</taxon>
        <taxon>rosids</taxon>
        <taxon>malvids</taxon>
        <taxon>Malvales</taxon>
        <taxon>Malvaceae</taxon>
        <taxon>Malvoideae</taxon>
        <taxon>Hibiscus</taxon>
    </lineage>
</organism>
<dbReference type="EMBL" id="JBBPBN010000017">
    <property type="protein sequence ID" value="KAK9019208.1"/>
    <property type="molecule type" value="Genomic_DNA"/>
</dbReference>
<keyword evidence="7 13" id="KW-0812">Transmembrane</keyword>
<gene>
    <name evidence="14" type="ORF">V6N11_053734</name>
</gene>
<comment type="subcellular location">
    <subcellularLocation>
        <location evidence="1 13">Plastid</location>
        <location evidence="1 13">Chloroplast thylakoid membrane</location>
    </subcellularLocation>
</comment>
<evidence type="ECO:0000256" key="4">
    <source>
        <dbReference type="ARBA" id="ARBA00022528"/>
    </source>
</evidence>
<sequence length="113" mass="11929">MATTTAATVSHFLEPVSKTLTKALAESKLGLALELSQGRGCSKGMQSLTQRRGFTPVAILTHSALASDPEKFDTLKLAEIKHSRLAMVAFLILGIQAAVTGKGPISFIASFNN</sequence>
<keyword evidence="3 13" id="KW-0148">Chlorophyll</keyword>
<keyword evidence="9 13" id="KW-1133">Transmembrane helix</keyword>
<dbReference type="SUPFAM" id="SSF103511">
    <property type="entry name" value="Chlorophyll a-b binding protein"/>
    <property type="match status" value="1"/>
</dbReference>